<evidence type="ECO:0000256" key="1">
    <source>
        <dbReference type="SAM" id="Coils"/>
    </source>
</evidence>
<sequence>MSDTNKIMPVEACGLVNKCMASPSGYASRLSSYSTPTAMRVATHAIQELEAARTKDIAAHENNLPALEHNKAIAARIEAVMTEAGIPRSYSERDTNSRARYPKTITHQAGWIGDVARNCKTDDGFAHATSSYERLKKDYTAYAERAKEESEQLAQKAQRERDAELAKRKADMELAGMLLRHGLPIESDWDNVLEHLRSKDQRLDLAVAMEQTRGDWSEGPYRVRNALDRFQIVTDEDKEIANDVASCLYDFEDGRVFRDTTWSYSALYESVTDKQLVSDCKTAMNHSRSD</sequence>
<organism evidence="2">
    <name type="scientific">uncultured Caudovirales phage</name>
    <dbReference type="NCBI Taxonomy" id="2100421"/>
    <lineage>
        <taxon>Viruses</taxon>
        <taxon>Duplodnaviria</taxon>
        <taxon>Heunggongvirae</taxon>
        <taxon>Uroviricota</taxon>
        <taxon>Caudoviricetes</taxon>
        <taxon>Peduoviridae</taxon>
        <taxon>Maltschvirus</taxon>
        <taxon>Maltschvirus maltsch</taxon>
    </lineage>
</organism>
<keyword evidence="1" id="KW-0175">Coiled coil</keyword>
<evidence type="ECO:0000313" key="2">
    <source>
        <dbReference type="EMBL" id="CAB5220741.1"/>
    </source>
</evidence>
<reference evidence="2" key="1">
    <citation type="submission" date="2020-05" db="EMBL/GenBank/DDBJ databases">
        <authorList>
            <person name="Chiriac C."/>
            <person name="Salcher M."/>
            <person name="Ghai R."/>
            <person name="Kavagutti S V."/>
        </authorList>
    </citation>
    <scope>NUCLEOTIDE SEQUENCE</scope>
</reference>
<protein>
    <submittedName>
        <fullName evidence="2">Uncharacterized protein</fullName>
    </submittedName>
</protein>
<accession>A0A6J7WRY3</accession>
<dbReference type="EMBL" id="LR798286">
    <property type="protein sequence ID" value="CAB5220741.1"/>
    <property type="molecule type" value="Genomic_DNA"/>
</dbReference>
<feature type="coiled-coil region" evidence="1">
    <location>
        <begin position="132"/>
        <end position="167"/>
    </location>
</feature>
<name>A0A6J7WRY3_9CAUD</name>
<proteinExistence type="predicted"/>
<gene>
    <name evidence="2" type="ORF">UFOVP241_25</name>
</gene>